<dbReference type="InterPro" id="IPR004843">
    <property type="entry name" value="Calcineurin-like_PHP"/>
</dbReference>
<accession>A0A7S4AY70</accession>
<dbReference type="PROSITE" id="PS00125">
    <property type="entry name" value="SER_THR_PHOSPHATASE"/>
    <property type="match status" value="1"/>
</dbReference>
<dbReference type="EMBL" id="HBIZ01000752">
    <property type="protein sequence ID" value="CAE0747829.1"/>
    <property type="molecule type" value="Transcribed_RNA"/>
</dbReference>
<feature type="compositionally biased region" description="Polar residues" evidence="2">
    <location>
        <begin position="9"/>
        <end position="22"/>
    </location>
</feature>
<name>A0A7S4AY70_CHRCT</name>
<feature type="compositionally biased region" description="Basic and acidic residues" evidence="2">
    <location>
        <begin position="40"/>
        <end position="67"/>
    </location>
</feature>
<feature type="compositionally biased region" description="Polar residues" evidence="2">
    <location>
        <begin position="119"/>
        <end position="136"/>
    </location>
</feature>
<dbReference type="PANTHER" id="PTHR46422">
    <property type="entry name" value="SERINE/THREONINE-PROTEIN PHOSPHATASE BSL3"/>
    <property type="match status" value="1"/>
</dbReference>
<evidence type="ECO:0000256" key="2">
    <source>
        <dbReference type="SAM" id="MobiDB-lite"/>
    </source>
</evidence>
<feature type="compositionally biased region" description="Basic and acidic residues" evidence="2">
    <location>
        <begin position="599"/>
        <end position="609"/>
    </location>
</feature>
<dbReference type="PANTHER" id="PTHR46422:SF4">
    <property type="entry name" value="SERINE_THREONINE-PROTEIN PHOSPHATASE BSL3"/>
    <property type="match status" value="1"/>
</dbReference>
<reference evidence="4" key="1">
    <citation type="submission" date="2021-01" db="EMBL/GenBank/DDBJ databases">
        <authorList>
            <person name="Corre E."/>
            <person name="Pelletier E."/>
            <person name="Niang G."/>
            <person name="Scheremetjew M."/>
            <person name="Finn R."/>
            <person name="Kale V."/>
            <person name="Holt S."/>
            <person name="Cochrane G."/>
            <person name="Meng A."/>
            <person name="Brown T."/>
            <person name="Cohen L."/>
        </authorList>
    </citation>
    <scope>NUCLEOTIDE SEQUENCE</scope>
    <source>
        <strain evidence="4">CCMP645</strain>
    </source>
</reference>
<keyword evidence="1" id="KW-0378">Hydrolase</keyword>
<feature type="compositionally biased region" description="Acidic residues" evidence="2">
    <location>
        <begin position="568"/>
        <end position="577"/>
    </location>
</feature>
<evidence type="ECO:0000256" key="1">
    <source>
        <dbReference type="RuleBase" id="RU004273"/>
    </source>
</evidence>
<dbReference type="InterPro" id="IPR029052">
    <property type="entry name" value="Metallo-depent_PP-like"/>
</dbReference>
<feature type="region of interest" description="Disordered" evidence="2">
    <location>
        <begin position="554"/>
        <end position="609"/>
    </location>
</feature>
<dbReference type="SUPFAM" id="SSF56300">
    <property type="entry name" value="Metallo-dependent phosphatases"/>
    <property type="match status" value="1"/>
</dbReference>
<dbReference type="GO" id="GO:0004722">
    <property type="term" value="F:protein serine/threonine phosphatase activity"/>
    <property type="evidence" value="ECO:0007669"/>
    <property type="project" value="UniProtKB-EC"/>
</dbReference>
<dbReference type="Pfam" id="PF00149">
    <property type="entry name" value="Metallophos"/>
    <property type="match status" value="1"/>
</dbReference>
<protein>
    <recommendedName>
        <fullName evidence="1">Serine/threonine-protein phosphatase</fullName>
        <ecNumber evidence="1">3.1.3.16</ecNumber>
    </recommendedName>
</protein>
<comment type="similarity">
    <text evidence="1">Belongs to the PPP phosphatase family.</text>
</comment>
<gene>
    <name evidence="4" type="ORF">PCAR00345_LOCUS411</name>
</gene>
<dbReference type="AlphaFoldDB" id="A0A7S4AY70"/>
<feature type="compositionally biased region" description="Polar residues" evidence="2">
    <location>
        <begin position="147"/>
        <end position="170"/>
    </location>
</feature>
<dbReference type="Gene3D" id="3.60.21.10">
    <property type="match status" value="1"/>
</dbReference>
<evidence type="ECO:0000259" key="3">
    <source>
        <dbReference type="PROSITE" id="PS00125"/>
    </source>
</evidence>
<dbReference type="InterPro" id="IPR006186">
    <property type="entry name" value="Ser/Thr-sp_prot-phosphatase"/>
</dbReference>
<dbReference type="PRINTS" id="PR00114">
    <property type="entry name" value="STPHPHTASE"/>
</dbReference>
<proteinExistence type="inferred from homology"/>
<comment type="catalytic activity">
    <reaction evidence="1">
        <text>O-phospho-L-threonyl-[protein] + H2O = L-threonyl-[protein] + phosphate</text>
        <dbReference type="Rhea" id="RHEA:47004"/>
        <dbReference type="Rhea" id="RHEA-COMP:11060"/>
        <dbReference type="Rhea" id="RHEA-COMP:11605"/>
        <dbReference type="ChEBI" id="CHEBI:15377"/>
        <dbReference type="ChEBI" id="CHEBI:30013"/>
        <dbReference type="ChEBI" id="CHEBI:43474"/>
        <dbReference type="ChEBI" id="CHEBI:61977"/>
        <dbReference type="EC" id="3.1.3.16"/>
    </reaction>
</comment>
<feature type="domain" description="Serine/threonine specific protein phosphatases" evidence="3">
    <location>
        <begin position="347"/>
        <end position="352"/>
    </location>
</feature>
<evidence type="ECO:0000313" key="4">
    <source>
        <dbReference type="EMBL" id="CAE0747829.1"/>
    </source>
</evidence>
<sequence>MAESEHQDGSLQTCAGNDTQDGSEAIPSEHAQAEAVLTRVDADFKTSSERHRKEVPTDQEGTVHLESGETAVLHSNTEEARRPASAFATEDPTAEALASTTVPAKQPSSQGDAQDVVRNDSSQQELGNLSQTTTGDRSALVSHRQDSVQSSEENFVHESQSLPGGSSTTANRKKRRASSPTLSRRAIVSDWNGGMERTISIDRLPEEGKRLNRTKLSRVPSEEGVERRVLRSLLRPREWTPPADRSFPISASDILQLCETVQPVIEAEPTLLKLSAPIKIFGDLHGQYSDLMRLFDQYGTPSKEQGDINMVDYLFLGDFVDRGTHSLETVVLLLALKKHYPRQIALVRGNHESPEVNSRDGFLHECVERLGSKAAGLEVWRRLNRLFEWMPVAALVNGCILCVHGGIGRCLTSLQQIRDLERPLRMGSHDAELLLDLLWSDPTKSDAVSGVHLNGERGSPVVCFGPDRVKTFLTANDLKLIVRGHECVMDGFQRFAGGRLITVFSATNYCNRWRNAGAILLISKDLEIVPKIIFPVAHIEDAWLRFGEADASEELQHMRPPTPPRDSEDLEDEEEAGCDGSTDTHGDEVSQGGAAADSGDGRQDASDVA</sequence>
<feature type="region of interest" description="Disordered" evidence="2">
    <location>
        <begin position="1"/>
        <end position="187"/>
    </location>
</feature>
<organism evidence="4">
    <name type="scientific">Chrysotila carterae</name>
    <name type="common">Marine alga</name>
    <name type="synonym">Syracosphaera carterae</name>
    <dbReference type="NCBI Taxonomy" id="13221"/>
    <lineage>
        <taxon>Eukaryota</taxon>
        <taxon>Haptista</taxon>
        <taxon>Haptophyta</taxon>
        <taxon>Prymnesiophyceae</taxon>
        <taxon>Isochrysidales</taxon>
        <taxon>Isochrysidaceae</taxon>
        <taxon>Chrysotila</taxon>
    </lineage>
</organism>
<dbReference type="SMART" id="SM00156">
    <property type="entry name" value="PP2Ac"/>
    <property type="match status" value="1"/>
</dbReference>
<dbReference type="EC" id="3.1.3.16" evidence="1"/>
<feature type="compositionally biased region" description="Polar residues" evidence="2">
    <location>
        <begin position="98"/>
        <end position="112"/>
    </location>
</feature>